<feature type="signal peptide" evidence="2">
    <location>
        <begin position="1"/>
        <end position="20"/>
    </location>
</feature>
<protein>
    <recommendedName>
        <fullName evidence="5">Lipoprotein</fullName>
    </recommendedName>
</protein>
<evidence type="ECO:0000256" key="2">
    <source>
        <dbReference type="SAM" id="SignalP"/>
    </source>
</evidence>
<keyword evidence="2" id="KW-0732">Signal</keyword>
<comment type="caution">
    <text evidence="3">The sequence shown here is derived from an EMBL/GenBank/DDBJ whole genome shotgun (WGS) entry which is preliminary data.</text>
</comment>
<evidence type="ECO:0000313" key="3">
    <source>
        <dbReference type="EMBL" id="ESQ91650.1"/>
    </source>
</evidence>
<name>V4Q1G0_9CAUL</name>
<dbReference type="NCBIfam" id="NF047637">
    <property type="entry name" value="lipo_CC0125"/>
    <property type="match status" value="1"/>
</dbReference>
<organism evidence="3 4">
    <name type="scientific">Asticcacaulis benevestitus DSM 16100 = ATCC BAA-896</name>
    <dbReference type="NCBI Taxonomy" id="1121022"/>
    <lineage>
        <taxon>Bacteria</taxon>
        <taxon>Pseudomonadati</taxon>
        <taxon>Pseudomonadota</taxon>
        <taxon>Alphaproteobacteria</taxon>
        <taxon>Caulobacterales</taxon>
        <taxon>Caulobacteraceae</taxon>
        <taxon>Asticcacaulis</taxon>
    </lineage>
</organism>
<dbReference type="AlphaFoldDB" id="V4Q1G0"/>
<dbReference type="STRING" id="1121022.GCA_000376105_01065"/>
<dbReference type="OrthoDB" id="7172943at2"/>
<feature type="chain" id="PRO_5004724499" description="Lipoprotein" evidence="2">
    <location>
        <begin position="21"/>
        <end position="180"/>
    </location>
</feature>
<dbReference type="PATRIC" id="fig|1121022.4.peg.2012"/>
<proteinExistence type="predicted"/>
<evidence type="ECO:0008006" key="5">
    <source>
        <dbReference type="Google" id="ProtNLM"/>
    </source>
</evidence>
<dbReference type="Proteomes" id="UP000017837">
    <property type="component" value="Unassembled WGS sequence"/>
</dbReference>
<dbReference type="RefSeq" id="WP_018080733.1">
    <property type="nucleotide sequence ID" value="NZ_AQWM01000002.1"/>
</dbReference>
<gene>
    <name evidence="3" type="ORF">ABENE_09955</name>
</gene>
<dbReference type="EMBL" id="AWGB01000016">
    <property type="protein sequence ID" value="ESQ91650.1"/>
    <property type="molecule type" value="Genomic_DNA"/>
</dbReference>
<reference evidence="3 4" key="1">
    <citation type="journal article" date="2014" name="Nature">
        <title>Sequential evolution of bacterial morphology by co-option of a developmental regulator.</title>
        <authorList>
            <person name="Jiang C."/>
            <person name="Brown P.J."/>
            <person name="Ducret A."/>
            <person name="Brun Y.V."/>
        </authorList>
    </citation>
    <scope>NUCLEOTIDE SEQUENCE [LARGE SCALE GENOMIC DNA]</scope>
    <source>
        <strain evidence="3 4">DSM 16100</strain>
    </source>
</reference>
<dbReference type="PROSITE" id="PS51257">
    <property type="entry name" value="PROKAR_LIPOPROTEIN"/>
    <property type="match status" value="1"/>
</dbReference>
<evidence type="ECO:0000256" key="1">
    <source>
        <dbReference type="SAM" id="MobiDB-lite"/>
    </source>
</evidence>
<accession>V4Q1G0</accession>
<sequence length="180" mass="20421">MNLKLALVAAVALTALSACSTPTPYQPALATAAPSAQRGYSETRLEQDRYRLSFAGNDMTRRETVEDYLLFRASELTLDAGYDWFEIVNRSTDEKTRTATYGDPFMDSFSWRYYSRNRWSRWGAWGADWGTDTVEYNRYEATAEILLHKGPKPEGNPKAYDARSIQSSLGPRIVRPAARQ</sequence>
<keyword evidence="4" id="KW-1185">Reference proteome</keyword>
<feature type="region of interest" description="Disordered" evidence="1">
    <location>
        <begin position="149"/>
        <end position="180"/>
    </location>
</feature>
<dbReference type="eggNOG" id="ENOG5032T1A">
    <property type="taxonomic scope" value="Bacteria"/>
</dbReference>
<evidence type="ECO:0000313" key="4">
    <source>
        <dbReference type="Proteomes" id="UP000017837"/>
    </source>
</evidence>